<feature type="domain" description="Glycoside hydrolase 123 catalytic" evidence="1">
    <location>
        <begin position="232"/>
        <end position="544"/>
    </location>
</feature>
<evidence type="ECO:0000313" key="3">
    <source>
        <dbReference type="EMBL" id="WEK20989.1"/>
    </source>
</evidence>
<dbReference type="InterPro" id="IPR025150">
    <property type="entry name" value="GH123_cat"/>
</dbReference>
<dbReference type="EMBL" id="CP119313">
    <property type="protein sequence ID" value="WEK20989.1"/>
    <property type="molecule type" value="Genomic_DNA"/>
</dbReference>
<name>A0AAJ6B8K6_9SPHI</name>
<dbReference type="SUPFAM" id="SSF51445">
    <property type="entry name" value="(Trans)glycosidases"/>
    <property type="match status" value="1"/>
</dbReference>
<feature type="domain" description="Glycoside hydrolase 123 N-terminal" evidence="2">
    <location>
        <begin position="63"/>
        <end position="201"/>
    </location>
</feature>
<protein>
    <submittedName>
        <fullName evidence="3">DUF6067 family protein</fullName>
    </submittedName>
</protein>
<dbReference type="Proteomes" id="UP001214530">
    <property type="component" value="Chromosome"/>
</dbReference>
<organism evidence="3 4">
    <name type="scientific">Candidatus Pedobacter colombiensis</name>
    <dbReference type="NCBI Taxonomy" id="3121371"/>
    <lineage>
        <taxon>Bacteria</taxon>
        <taxon>Pseudomonadati</taxon>
        <taxon>Bacteroidota</taxon>
        <taxon>Sphingobacteriia</taxon>
        <taxon>Sphingobacteriales</taxon>
        <taxon>Sphingobacteriaceae</taxon>
        <taxon>Pedobacter</taxon>
    </lineage>
</organism>
<gene>
    <name evidence="3" type="ORF">P0Y49_07535</name>
</gene>
<accession>A0AAJ6B8K6</accession>
<dbReference type="InterPro" id="IPR017853">
    <property type="entry name" value="GH"/>
</dbReference>
<dbReference type="InterPro" id="IPR053850">
    <property type="entry name" value="Glyco_hydro_123_N_2"/>
</dbReference>
<dbReference type="Pfam" id="PF22680">
    <property type="entry name" value="Glyco_hydro_123_N_2"/>
    <property type="match status" value="1"/>
</dbReference>
<evidence type="ECO:0000313" key="4">
    <source>
        <dbReference type="Proteomes" id="UP001214530"/>
    </source>
</evidence>
<evidence type="ECO:0000259" key="1">
    <source>
        <dbReference type="Pfam" id="PF13320"/>
    </source>
</evidence>
<reference evidence="3" key="1">
    <citation type="submission" date="2023-03" db="EMBL/GenBank/DDBJ databases">
        <title>Andean soil-derived lignocellulolytic bacterial consortium as a source of novel taxa and putative plastic-active enzymes.</title>
        <authorList>
            <person name="Diaz-Garcia L."/>
            <person name="Chuvochina M."/>
            <person name="Feuerriegel G."/>
            <person name="Bunk B."/>
            <person name="Sproer C."/>
            <person name="Streit W.R."/>
            <person name="Rodriguez L.M."/>
            <person name="Overmann J."/>
            <person name="Jimenez D.J."/>
        </authorList>
    </citation>
    <scope>NUCLEOTIDE SEQUENCE</scope>
    <source>
        <strain evidence="3">MAG 3858</strain>
    </source>
</reference>
<dbReference type="Pfam" id="PF13320">
    <property type="entry name" value="GH123_cat"/>
    <property type="match status" value="1"/>
</dbReference>
<evidence type="ECO:0000259" key="2">
    <source>
        <dbReference type="Pfam" id="PF22680"/>
    </source>
</evidence>
<sequence>MMLSFKKIQRVTFMMVCLATEVLFAQDRSHSKGADQFYKELPNPVATNVKAWAKLPNDINVSFASDNVRYPKEKIPLKTIQKNWTVTGWKGEKVHTQLLVWTKKNIPALSVSINGLTNEKGDRINEKNIKAAFVRYVMSDTFEGGCSHQAPTVYDSTLVADPIDIINKIPVEKNTVRPIWLSIEIPDNIPAGKYSGSITVNATKKYNLSITLNVQNHILPPADQWKYDFDIWQYPAPIARMHNVKLWSDEHFDLMRPYFTALAKAGQKVITANIIEQPWGLDHVHFDDPSLVKWTRKKDGTWSYDFSLFDRYISFVKSCGIHQRINCYSMITWDLSFIYYDEALGKNNTVTLKPGSEEYKAFWMPMLVEFTKHLKAKSWFDQTAIAMDERPIESMQAVISLLKEVDPKWKIALAGDTYHPEIEEDIYDYCLASYLSFGDTVLAKRKAEGKPTTFYTACVEEYPNGYTFSPPAENAWLAWHASAKGYTGYLFWAFNTWVSNPLQDARWRRYPSGTLFQFYPGPRTSIRFEKLIEGIQDFEKIRILRDKFVKEGKKDQLKEMDMVLSAFELEKLKTIPAAKMVEKGKAFLSKY</sequence>
<proteinExistence type="predicted"/>
<dbReference type="AlphaFoldDB" id="A0AAJ6B8K6"/>